<dbReference type="AlphaFoldDB" id="A0A7Z0WKD3"/>
<comment type="caution">
    <text evidence="2">The sequence shown here is derived from an EMBL/GenBank/DDBJ whole genome shotgun (WGS) entry which is preliminary data.</text>
</comment>
<accession>A0A7Z0WKD3</accession>
<organism evidence="2 3">
    <name type="scientific">Actinophytocola xinjiangensis</name>
    <dbReference type="NCBI Taxonomy" id="485602"/>
    <lineage>
        <taxon>Bacteria</taxon>
        <taxon>Bacillati</taxon>
        <taxon>Actinomycetota</taxon>
        <taxon>Actinomycetes</taxon>
        <taxon>Pseudonocardiales</taxon>
        <taxon>Pseudonocardiaceae</taxon>
    </lineage>
</organism>
<keyword evidence="3" id="KW-1185">Reference proteome</keyword>
<evidence type="ECO:0000313" key="3">
    <source>
        <dbReference type="Proteomes" id="UP000185696"/>
    </source>
</evidence>
<evidence type="ECO:0000259" key="1">
    <source>
        <dbReference type="Pfam" id="PF09346"/>
    </source>
</evidence>
<sequence length="134" mass="14666">MTREELDRLFVLTAPARERDLLTAEAGLGHEIPADYRSLLRITDGLSCAGNLVLLGAADIVERNREYEVGVYLPGHVMIGDDSGGTAILMRQDRPTVHEVDMGAMDLTCLEHSASSLRQLLLDFDGRTLGERTG</sequence>
<dbReference type="SUPFAM" id="SSF160631">
    <property type="entry name" value="SMI1/KNR4-like"/>
    <property type="match status" value="1"/>
</dbReference>
<dbReference type="Pfam" id="PF09346">
    <property type="entry name" value="SMI1_KNR4"/>
    <property type="match status" value="1"/>
</dbReference>
<feature type="domain" description="Knr4/Smi1-like" evidence="1">
    <location>
        <begin position="15"/>
        <end position="121"/>
    </location>
</feature>
<dbReference type="RefSeq" id="WP_075134608.1">
    <property type="nucleotide sequence ID" value="NZ_MSIF01000010.1"/>
</dbReference>
<dbReference type="InterPro" id="IPR037883">
    <property type="entry name" value="Knr4/Smi1-like_sf"/>
</dbReference>
<evidence type="ECO:0000313" key="2">
    <source>
        <dbReference type="EMBL" id="OLF09017.1"/>
    </source>
</evidence>
<name>A0A7Z0WKD3_9PSEU</name>
<dbReference type="Proteomes" id="UP000185696">
    <property type="component" value="Unassembled WGS sequence"/>
</dbReference>
<dbReference type="EMBL" id="MSIF01000010">
    <property type="protein sequence ID" value="OLF09017.1"/>
    <property type="molecule type" value="Genomic_DNA"/>
</dbReference>
<dbReference type="InterPro" id="IPR018958">
    <property type="entry name" value="Knr4/Smi1-like_dom"/>
</dbReference>
<reference evidence="2 3" key="1">
    <citation type="submission" date="2016-12" db="EMBL/GenBank/DDBJ databases">
        <title>The draft genome sequence of Actinophytocola xinjiangensis.</title>
        <authorList>
            <person name="Wang W."/>
            <person name="Yuan L."/>
        </authorList>
    </citation>
    <scope>NUCLEOTIDE SEQUENCE [LARGE SCALE GENOMIC DNA]</scope>
    <source>
        <strain evidence="2 3">CGMCC 4.4663</strain>
    </source>
</reference>
<dbReference type="OrthoDB" id="458118at2"/>
<protein>
    <recommendedName>
        <fullName evidence="1">Knr4/Smi1-like domain-containing protein</fullName>
    </recommendedName>
</protein>
<proteinExistence type="predicted"/>
<gene>
    <name evidence="2" type="ORF">BLA60_20725</name>
</gene>
<dbReference type="Gene3D" id="3.40.1580.10">
    <property type="entry name" value="SMI1/KNR4-like"/>
    <property type="match status" value="1"/>
</dbReference>